<comment type="similarity">
    <text evidence="1">Belongs to the protease inhibitor I13 (potato type I serine protease inhibitor) family.</text>
</comment>
<keyword evidence="3" id="KW-0722">Serine protease inhibitor</keyword>
<gene>
    <name evidence="4" type="ORF">TL16_g04823</name>
</gene>
<keyword evidence="2" id="KW-0646">Protease inhibitor</keyword>
<dbReference type="InterPro" id="IPR036354">
    <property type="entry name" value="Prot_inh_pot1_sf"/>
</dbReference>
<name>A0A9W7E748_9STRA</name>
<evidence type="ECO:0000256" key="3">
    <source>
        <dbReference type="ARBA" id="ARBA00022900"/>
    </source>
</evidence>
<sequence>MNMQRGAHNFPEQWGAPPKMQTRDIRPLPEPYGMGSSTLLSWINKNIEKDNANADGSVTETSSMSKPVITLEGEGPWDSLVGQDADEAVKALTVKFEKLNVVKVPEGSMVTMDYRLDRVRVFFGEDGKVVRAPSLG</sequence>
<dbReference type="EMBL" id="BLQM01000136">
    <property type="protein sequence ID" value="GMH67998.1"/>
    <property type="molecule type" value="Genomic_DNA"/>
</dbReference>
<dbReference type="Pfam" id="PF00280">
    <property type="entry name" value="potato_inhibit"/>
    <property type="match status" value="1"/>
</dbReference>
<reference evidence="5" key="1">
    <citation type="journal article" date="2023" name="Commun. Biol.">
        <title>Genome analysis of Parmales, the sister group of diatoms, reveals the evolutionary specialization of diatoms from phago-mixotrophs to photoautotrophs.</title>
        <authorList>
            <person name="Ban H."/>
            <person name="Sato S."/>
            <person name="Yoshikawa S."/>
            <person name="Yamada K."/>
            <person name="Nakamura Y."/>
            <person name="Ichinomiya M."/>
            <person name="Sato N."/>
            <person name="Blanc-Mathieu R."/>
            <person name="Endo H."/>
            <person name="Kuwata A."/>
            <person name="Ogata H."/>
        </authorList>
    </citation>
    <scope>NUCLEOTIDE SEQUENCE [LARGE SCALE GENOMIC DNA]</scope>
</reference>
<dbReference type="AlphaFoldDB" id="A0A9W7E748"/>
<dbReference type="PANTHER" id="PTHR33091">
    <property type="entry name" value="PROTEIN, PUTATIVE, EXPRESSED-RELATED"/>
    <property type="match status" value="1"/>
</dbReference>
<dbReference type="GO" id="GO:0004867">
    <property type="term" value="F:serine-type endopeptidase inhibitor activity"/>
    <property type="evidence" value="ECO:0007669"/>
    <property type="project" value="UniProtKB-KW"/>
</dbReference>
<protein>
    <submittedName>
        <fullName evidence="4">Uncharacterized protein</fullName>
    </submittedName>
</protein>
<evidence type="ECO:0000313" key="4">
    <source>
        <dbReference type="EMBL" id="GMH67998.1"/>
    </source>
</evidence>
<dbReference type="Proteomes" id="UP001162640">
    <property type="component" value="Unassembled WGS sequence"/>
</dbReference>
<proteinExistence type="inferred from homology"/>
<comment type="caution">
    <text evidence="4">The sequence shown here is derived from an EMBL/GenBank/DDBJ whole genome shotgun (WGS) entry which is preliminary data.</text>
</comment>
<evidence type="ECO:0000256" key="1">
    <source>
        <dbReference type="ARBA" id="ARBA00008210"/>
    </source>
</evidence>
<dbReference type="Gene3D" id="3.30.10.10">
    <property type="entry name" value="Trypsin Inhibitor V, subunit A"/>
    <property type="match status" value="1"/>
</dbReference>
<dbReference type="SUPFAM" id="SSF54654">
    <property type="entry name" value="CI-2 family of serine protease inhibitors"/>
    <property type="match status" value="1"/>
</dbReference>
<dbReference type="PANTHER" id="PTHR33091:SF29">
    <property type="entry name" value="SUBTILISIN INHIBITOR 1"/>
    <property type="match status" value="1"/>
</dbReference>
<dbReference type="GO" id="GO:0009611">
    <property type="term" value="P:response to wounding"/>
    <property type="evidence" value="ECO:0007669"/>
    <property type="project" value="InterPro"/>
</dbReference>
<organism evidence="4 5">
    <name type="scientific">Triparma laevis f. inornata</name>
    <dbReference type="NCBI Taxonomy" id="1714386"/>
    <lineage>
        <taxon>Eukaryota</taxon>
        <taxon>Sar</taxon>
        <taxon>Stramenopiles</taxon>
        <taxon>Ochrophyta</taxon>
        <taxon>Bolidophyceae</taxon>
        <taxon>Parmales</taxon>
        <taxon>Triparmaceae</taxon>
        <taxon>Triparma</taxon>
    </lineage>
</organism>
<accession>A0A9W7E748</accession>
<dbReference type="PRINTS" id="PR00292">
    <property type="entry name" value="POTATOINHBTR"/>
</dbReference>
<evidence type="ECO:0000256" key="2">
    <source>
        <dbReference type="ARBA" id="ARBA00022690"/>
    </source>
</evidence>
<dbReference type="InterPro" id="IPR000864">
    <property type="entry name" value="Prot_inh_pot1"/>
</dbReference>
<evidence type="ECO:0000313" key="5">
    <source>
        <dbReference type="Proteomes" id="UP001162640"/>
    </source>
</evidence>